<proteinExistence type="predicted"/>
<dbReference type="InterPro" id="IPR024371">
    <property type="entry name" value="AcetylCoA_trans_1-like"/>
</dbReference>
<organism evidence="7">
    <name type="scientific">Guillardia theta (strain CCMP2712)</name>
    <name type="common">Cryptophyte</name>
    <dbReference type="NCBI Taxonomy" id="905079"/>
    <lineage>
        <taxon>Eukaryota</taxon>
        <taxon>Cryptophyceae</taxon>
        <taxon>Pyrenomonadales</taxon>
        <taxon>Geminigeraceae</taxon>
        <taxon>Guillardia</taxon>
    </lineage>
</organism>
<dbReference type="RefSeq" id="XP_005830622.1">
    <property type="nucleotide sequence ID" value="XM_005830565.1"/>
</dbReference>
<dbReference type="Proteomes" id="UP000011087">
    <property type="component" value="Unassembled WGS sequence"/>
</dbReference>
<feature type="transmembrane region" description="Helical" evidence="6">
    <location>
        <begin position="346"/>
        <end position="364"/>
    </location>
</feature>
<dbReference type="STRING" id="905079.L1J5L9"/>
<dbReference type="Gene3D" id="1.20.1250.20">
    <property type="entry name" value="MFS general substrate transporter like domains"/>
    <property type="match status" value="1"/>
</dbReference>
<feature type="transmembrane region" description="Helical" evidence="6">
    <location>
        <begin position="187"/>
        <end position="213"/>
    </location>
</feature>
<reference evidence="7 9" key="1">
    <citation type="journal article" date="2012" name="Nature">
        <title>Algal genomes reveal evolutionary mosaicism and the fate of nucleomorphs.</title>
        <authorList>
            <consortium name="DOE Joint Genome Institute"/>
            <person name="Curtis B.A."/>
            <person name="Tanifuji G."/>
            <person name="Burki F."/>
            <person name="Gruber A."/>
            <person name="Irimia M."/>
            <person name="Maruyama S."/>
            <person name="Arias M.C."/>
            <person name="Ball S.G."/>
            <person name="Gile G.H."/>
            <person name="Hirakawa Y."/>
            <person name="Hopkins J.F."/>
            <person name="Kuo A."/>
            <person name="Rensing S.A."/>
            <person name="Schmutz J."/>
            <person name="Symeonidi A."/>
            <person name="Elias M."/>
            <person name="Eveleigh R.J."/>
            <person name="Herman E.K."/>
            <person name="Klute M.J."/>
            <person name="Nakayama T."/>
            <person name="Obornik M."/>
            <person name="Reyes-Prieto A."/>
            <person name="Armbrust E.V."/>
            <person name="Aves S.J."/>
            <person name="Beiko R.G."/>
            <person name="Coutinho P."/>
            <person name="Dacks J.B."/>
            <person name="Durnford D.G."/>
            <person name="Fast N.M."/>
            <person name="Green B.R."/>
            <person name="Grisdale C.J."/>
            <person name="Hempel F."/>
            <person name="Henrissat B."/>
            <person name="Hoppner M.P."/>
            <person name="Ishida K."/>
            <person name="Kim E."/>
            <person name="Koreny L."/>
            <person name="Kroth P.G."/>
            <person name="Liu Y."/>
            <person name="Malik S.B."/>
            <person name="Maier U.G."/>
            <person name="McRose D."/>
            <person name="Mock T."/>
            <person name="Neilson J.A."/>
            <person name="Onodera N.T."/>
            <person name="Poole A.M."/>
            <person name="Pritham E.J."/>
            <person name="Richards T.A."/>
            <person name="Rocap G."/>
            <person name="Roy S.W."/>
            <person name="Sarai C."/>
            <person name="Schaack S."/>
            <person name="Shirato S."/>
            <person name="Slamovits C.H."/>
            <person name="Spencer D.F."/>
            <person name="Suzuki S."/>
            <person name="Worden A.Z."/>
            <person name="Zauner S."/>
            <person name="Barry K."/>
            <person name="Bell C."/>
            <person name="Bharti A.K."/>
            <person name="Crow J.A."/>
            <person name="Grimwood J."/>
            <person name="Kramer R."/>
            <person name="Lindquist E."/>
            <person name="Lucas S."/>
            <person name="Salamov A."/>
            <person name="McFadden G.I."/>
            <person name="Lane C.E."/>
            <person name="Keeling P.J."/>
            <person name="Gray M.W."/>
            <person name="Grigoriev I.V."/>
            <person name="Archibald J.M."/>
        </authorList>
    </citation>
    <scope>NUCLEOTIDE SEQUENCE</scope>
    <source>
        <strain evidence="7 9">CCMP2712</strain>
    </source>
</reference>
<protein>
    <recommendedName>
        <fullName evidence="10">Acetyl-CoA transporter</fullName>
    </recommendedName>
</protein>
<dbReference type="KEGG" id="gtt:GUITHDRAFT_110438"/>
<reference evidence="8" key="3">
    <citation type="submission" date="2016-03" db="UniProtKB">
        <authorList>
            <consortium name="EnsemblProtists"/>
        </authorList>
    </citation>
    <scope>IDENTIFICATION</scope>
</reference>
<dbReference type="GO" id="GO:0035348">
    <property type="term" value="P:acetyl-CoA transmembrane transport"/>
    <property type="evidence" value="ECO:0007669"/>
    <property type="project" value="InterPro"/>
</dbReference>
<dbReference type="SUPFAM" id="SSF103473">
    <property type="entry name" value="MFS general substrate transporter"/>
    <property type="match status" value="1"/>
</dbReference>
<reference evidence="9" key="2">
    <citation type="submission" date="2012-11" db="EMBL/GenBank/DDBJ databases">
        <authorList>
            <person name="Kuo A."/>
            <person name="Curtis B.A."/>
            <person name="Tanifuji G."/>
            <person name="Burki F."/>
            <person name="Gruber A."/>
            <person name="Irimia M."/>
            <person name="Maruyama S."/>
            <person name="Arias M.C."/>
            <person name="Ball S.G."/>
            <person name="Gile G.H."/>
            <person name="Hirakawa Y."/>
            <person name="Hopkins J.F."/>
            <person name="Rensing S.A."/>
            <person name="Schmutz J."/>
            <person name="Symeonidi A."/>
            <person name="Elias M."/>
            <person name="Eveleigh R.J."/>
            <person name="Herman E.K."/>
            <person name="Klute M.J."/>
            <person name="Nakayama T."/>
            <person name="Obornik M."/>
            <person name="Reyes-Prieto A."/>
            <person name="Armbrust E.V."/>
            <person name="Aves S.J."/>
            <person name="Beiko R.G."/>
            <person name="Coutinho P."/>
            <person name="Dacks J.B."/>
            <person name="Durnford D.G."/>
            <person name="Fast N.M."/>
            <person name="Green B.R."/>
            <person name="Grisdale C."/>
            <person name="Hempe F."/>
            <person name="Henrissat B."/>
            <person name="Hoppner M.P."/>
            <person name="Ishida K.-I."/>
            <person name="Kim E."/>
            <person name="Koreny L."/>
            <person name="Kroth P.G."/>
            <person name="Liu Y."/>
            <person name="Malik S.-B."/>
            <person name="Maier U.G."/>
            <person name="McRose D."/>
            <person name="Mock T."/>
            <person name="Neilson J.A."/>
            <person name="Onodera N.T."/>
            <person name="Poole A.M."/>
            <person name="Pritham E.J."/>
            <person name="Richards T.A."/>
            <person name="Rocap G."/>
            <person name="Roy S.W."/>
            <person name="Sarai C."/>
            <person name="Schaack S."/>
            <person name="Shirato S."/>
            <person name="Slamovits C.H."/>
            <person name="Spencer D.F."/>
            <person name="Suzuki S."/>
            <person name="Worden A.Z."/>
            <person name="Zauner S."/>
            <person name="Barry K."/>
            <person name="Bell C."/>
            <person name="Bharti A.K."/>
            <person name="Crow J.A."/>
            <person name="Grimwood J."/>
            <person name="Kramer R."/>
            <person name="Lindquist E."/>
            <person name="Lucas S."/>
            <person name="Salamov A."/>
            <person name="McFadden G.I."/>
            <person name="Lane C.E."/>
            <person name="Keeling P.J."/>
            <person name="Gray M.W."/>
            <person name="Grigoriev I.V."/>
            <person name="Archibald J.M."/>
        </authorList>
    </citation>
    <scope>NUCLEOTIDE SEQUENCE</scope>
    <source>
        <strain evidence="9">CCMP2712</strain>
    </source>
</reference>
<evidence type="ECO:0000256" key="3">
    <source>
        <dbReference type="ARBA" id="ARBA00022989"/>
    </source>
</evidence>
<dbReference type="InterPro" id="IPR004752">
    <property type="entry name" value="AmpG_permease/AT-1"/>
</dbReference>
<feature type="transmembrane region" description="Helical" evidence="6">
    <location>
        <begin position="88"/>
        <end position="110"/>
    </location>
</feature>
<evidence type="ECO:0000313" key="9">
    <source>
        <dbReference type="Proteomes" id="UP000011087"/>
    </source>
</evidence>
<keyword evidence="3 6" id="KW-1133">Transmembrane helix</keyword>
<dbReference type="OMA" id="RRKSWIM"/>
<dbReference type="Pfam" id="PF13000">
    <property type="entry name" value="Acatn"/>
    <property type="match status" value="1"/>
</dbReference>
<evidence type="ECO:0000256" key="4">
    <source>
        <dbReference type="ARBA" id="ARBA00023136"/>
    </source>
</evidence>
<dbReference type="EnsemblProtists" id="EKX43642">
    <property type="protein sequence ID" value="EKX43642"/>
    <property type="gene ID" value="GUITHDRAFT_110438"/>
</dbReference>
<dbReference type="GeneID" id="17300345"/>
<evidence type="ECO:0000256" key="2">
    <source>
        <dbReference type="ARBA" id="ARBA00022692"/>
    </source>
</evidence>
<name>L1J5L9_GUITC</name>
<feature type="transmembrane region" description="Helical" evidence="6">
    <location>
        <begin position="149"/>
        <end position="166"/>
    </location>
</feature>
<feature type="transmembrane region" description="Helical" evidence="6">
    <location>
        <begin position="376"/>
        <end position="399"/>
    </location>
</feature>
<comment type="subcellular location">
    <subcellularLocation>
        <location evidence="1">Membrane</location>
        <topology evidence="1">Multi-pass membrane protein</topology>
    </subcellularLocation>
</comment>
<accession>L1J5L9</accession>
<feature type="transmembrane region" description="Helical" evidence="6">
    <location>
        <begin position="411"/>
        <end position="438"/>
    </location>
</feature>
<dbReference type="GO" id="GO:0008521">
    <property type="term" value="F:acetyl-CoA transmembrane transporter activity"/>
    <property type="evidence" value="ECO:0007669"/>
    <property type="project" value="InterPro"/>
</dbReference>
<dbReference type="EMBL" id="JH993009">
    <property type="protein sequence ID" value="EKX43642.1"/>
    <property type="molecule type" value="Genomic_DNA"/>
</dbReference>
<dbReference type="InterPro" id="IPR036259">
    <property type="entry name" value="MFS_trans_sf"/>
</dbReference>
<dbReference type="PANTHER" id="PTHR12778:SF9">
    <property type="entry name" value="ACETYL-COENZYME A TRANSPORTER 1"/>
    <property type="match status" value="1"/>
</dbReference>
<evidence type="ECO:0000256" key="6">
    <source>
        <dbReference type="SAM" id="Phobius"/>
    </source>
</evidence>
<gene>
    <name evidence="7" type="ORF">GUITHDRAFT_110438</name>
</gene>
<evidence type="ECO:0000313" key="7">
    <source>
        <dbReference type="EMBL" id="EKX43642.1"/>
    </source>
</evidence>
<keyword evidence="2 6" id="KW-0812">Transmembrane</keyword>
<feature type="transmembrane region" description="Helical" evidence="6">
    <location>
        <begin position="52"/>
        <end position="76"/>
    </location>
</feature>
<dbReference type="PaxDb" id="55529-EKX43642"/>
<evidence type="ECO:0008006" key="10">
    <source>
        <dbReference type="Google" id="ProtNLM"/>
    </source>
</evidence>
<dbReference type="eggNOG" id="KOG3574">
    <property type="taxonomic scope" value="Eukaryota"/>
</dbReference>
<keyword evidence="9" id="KW-1185">Reference proteome</keyword>
<feature type="transmembrane region" description="Helical" evidence="6">
    <location>
        <begin position="122"/>
        <end position="143"/>
    </location>
</feature>
<evidence type="ECO:0000313" key="8">
    <source>
        <dbReference type="EnsemblProtists" id="EKX43642"/>
    </source>
</evidence>
<dbReference type="AlphaFoldDB" id="L1J5L9"/>
<dbReference type="OrthoDB" id="6415790at2759"/>
<feature type="region of interest" description="Disordered" evidence="5">
    <location>
        <begin position="1"/>
        <end position="31"/>
    </location>
</feature>
<evidence type="ECO:0000256" key="5">
    <source>
        <dbReference type="SAM" id="MobiDB-lite"/>
    </source>
</evidence>
<dbReference type="PANTHER" id="PTHR12778">
    <property type="entry name" value="SOLUTE CARRIER FAMILY 33 ACETYL-COA TRANSPORTER -RELATED"/>
    <property type="match status" value="1"/>
</dbReference>
<evidence type="ECO:0000256" key="1">
    <source>
        <dbReference type="ARBA" id="ARBA00004141"/>
    </source>
</evidence>
<feature type="transmembrane region" description="Helical" evidence="6">
    <location>
        <begin position="484"/>
        <end position="501"/>
    </location>
</feature>
<dbReference type="GO" id="GO:0016020">
    <property type="term" value="C:membrane"/>
    <property type="evidence" value="ECO:0007669"/>
    <property type="project" value="UniProtKB-SubCell"/>
</dbReference>
<dbReference type="HOGENOM" id="CLU_020502_1_0_1"/>
<feature type="transmembrane region" description="Helical" evidence="6">
    <location>
        <begin position="233"/>
        <end position="258"/>
    </location>
</feature>
<keyword evidence="4 6" id="KW-0472">Membrane</keyword>
<sequence>MISRKGMSRTDQTAEKTIPMRKRGGKNDDGKERYALQGASSLQDLRGDVENILLLLLLYTLQGVPMGLAASVPLLLQERGASYSQQSIFSLVSWPFSLKLLWAPIVDSCYDARVGRRRSWLIPAQLVCGVIMVFSSSAINFLIGADGKGSIAVSELTVCFFVLYLLMATQDIAVDGWALTILSRKNVGWASTCNSTGQTLGYILSFIIFMALNNKEFSNAYARRAMGYPPQEAGLITLGGFMAFWGWVFLATTLYVWLFKPEKSSAERIPASDDRGDYSLQNSGEGEQVEEEMGVKETYMAMWRVVKQPAVRRLGSVLLLSKVAFAAADAVTGLKLQEKGVKKETMALLGVAVTPIALFLPAAVSKYTSGPRPLAAFMRVFPYRLAINVAFAVILWSIPPRKGDEPVLSPLLWAVLLFFFLLQQVVSNVMFVAQMAFFAKVSDPKIGGTYMTLLNTVANLGSKWPTTIVLALVDVTTSSLVDGYYVLTSVCTLFGAFWFLASRLEVEKLDLLPSSAWFA</sequence>